<organism evidence="10 11">
    <name type="scientific">Helobdella robusta</name>
    <name type="common">Californian leech</name>
    <dbReference type="NCBI Taxonomy" id="6412"/>
    <lineage>
        <taxon>Eukaryota</taxon>
        <taxon>Metazoa</taxon>
        <taxon>Spiralia</taxon>
        <taxon>Lophotrochozoa</taxon>
        <taxon>Annelida</taxon>
        <taxon>Clitellata</taxon>
        <taxon>Hirudinea</taxon>
        <taxon>Rhynchobdellida</taxon>
        <taxon>Glossiphoniidae</taxon>
        <taxon>Helobdella</taxon>
    </lineage>
</organism>
<accession>T1EJZ8</accession>
<dbReference type="GeneID" id="20196898"/>
<dbReference type="InterPro" id="IPR013087">
    <property type="entry name" value="Znf_C2H2_type"/>
</dbReference>
<dbReference type="EMBL" id="AMQM01003530">
    <property type="status" value="NOT_ANNOTATED_CDS"/>
    <property type="molecule type" value="Genomic_DNA"/>
</dbReference>
<evidence type="ECO:0000313" key="11">
    <source>
        <dbReference type="Proteomes" id="UP000015101"/>
    </source>
</evidence>
<feature type="domain" description="C2H2-type" evidence="8">
    <location>
        <begin position="11"/>
        <end position="38"/>
    </location>
</feature>
<dbReference type="Proteomes" id="UP000015101">
    <property type="component" value="Unassembled WGS sequence"/>
</dbReference>
<dbReference type="OrthoDB" id="6154658at2759"/>
<keyword evidence="2" id="KW-0479">Metal-binding</keyword>
<dbReference type="InterPro" id="IPR008598">
    <property type="entry name" value="Di19_Zn-bd"/>
</dbReference>
<reference evidence="10" key="3">
    <citation type="submission" date="2015-06" db="UniProtKB">
        <authorList>
            <consortium name="EnsemblMetazoa"/>
        </authorList>
    </citation>
    <scope>IDENTIFICATION</scope>
</reference>
<feature type="domain" description="C2H2-type" evidence="8">
    <location>
        <begin position="39"/>
        <end position="63"/>
    </location>
</feature>
<comment type="subcellular location">
    <subcellularLocation>
        <location evidence="1">Nucleus</location>
    </subcellularLocation>
</comment>
<dbReference type="FunFam" id="3.30.160.60:FF:000065">
    <property type="entry name" value="B-cell CLL/lymphoma 6, member B"/>
    <property type="match status" value="1"/>
</dbReference>
<dbReference type="Pfam" id="PF05605">
    <property type="entry name" value="zf-Di19"/>
    <property type="match status" value="1"/>
</dbReference>
<dbReference type="RefSeq" id="XP_009014429.1">
    <property type="nucleotide sequence ID" value="XM_009016181.1"/>
</dbReference>
<dbReference type="PROSITE" id="PS00028">
    <property type="entry name" value="ZINC_FINGER_C2H2_1"/>
    <property type="match status" value="2"/>
</dbReference>
<dbReference type="KEGG" id="hro:HELRODRAFT_147388"/>
<dbReference type="GO" id="GO:0008270">
    <property type="term" value="F:zinc ion binding"/>
    <property type="evidence" value="ECO:0007669"/>
    <property type="project" value="UniProtKB-KW"/>
</dbReference>
<dbReference type="InterPro" id="IPR036236">
    <property type="entry name" value="Znf_C2H2_sf"/>
</dbReference>
<evidence type="ECO:0000256" key="1">
    <source>
        <dbReference type="ARBA" id="ARBA00004123"/>
    </source>
</evidence>
<evidence type="ECO:0000256" key="6">
    <source>
        <dbReference type="ARBA" id="ARBA00023242"/>
    </source>
</evidence>
<evidence type="ECO:0000256" key="2">
    <source>
        <dbReference type="ARBA" id="ARBA00022723"/>
    </source>
</evidence>
<dbReference type="EnsemblMetazoa" id="HelroT147388">
    <property type="protein sequence ID" value="HelroP147388"/>
    <property type="gene ID" value="HelroG147388"/>
</dbReference>
<dbReference type="EMBL" id="KB096183">
    <property type="protein sequence ID" value="ESO07818.1"/>
    <property type="molecule type" value="Genomic_DNA"/>
</dbReference>
<dbReference type="PANTHER" id="PTHR24394:SF29">
    <property type="entry name" value="MYONEURIN"/>
    <property type="match status" value="1"/>
</dbReference>
<evidence type="ECO:0000313" key="10">
    <source>
        <dbReference type="EnsemblMetazoa" id="HelroP147388"/>
    </source>
</evidence>
<dbReference type="HOGENOM" id="CLU_002678_42_25_1"/>
<dbReference type="SMART" id="SM00355">
    <property type="entry name" value="ZnF_C2H2"/>
    <property type="match status" value="2"/>
</dbReference>
<keyword evidence="5" id="KW-0862">Zinc</keyword>
<dbReference type="Gene3D" id="3.30.160.60">
    <property type="entry name" value="Classic Zinc Finger"/>
    <property type="match status" value="2"/>
</dbReference>
<dbReference type="OMA" id="HMSRSHP"/>
<gene>
    <name evidence="10" type="primary">20196898</name>
    <name evidence="9" type="ORF">HELRODRAFT_147388</name>
</gene>
<dbReference type="AlphaFoldDB" id="T1EJZ8"/>
<evidence type="ECO:0000313" key="9">
    <source>
        <dbReference type="EMBL" id="ESO07818.1"/>
    </source>
</evidence>
<keyword evidence="4 7" id="KW-0863">Zinc-finger</keyword>
<dbReference type="GO" id="GO:0043565">
    <property type="term" value="F:sequence-specific DNA binding"/>
    <property type="evidence" value="ECO:0007669"/>
    <property type="project" value="UniProtKB-ARBA"/>
</dbReference>
<reference evidence="11" key="1">
    <citation type="submission" date="2012-12" db="EMBL/GenBank/DDBJ databases">
        <authorList>
            <person name="Hellsten U."/>
            <person name="Grimwood J."/>
            <person name="Chapman J.A."/>
            <person name="Shapiro H."/>
            <person name="Aerts A."/>
            <person name="Otillar R.P."/>
            <person name="Terry A.Y."/>
            <person name="Boore J.L."/>
            <person name="Simakov O."/>
            <person name="Marletaz F."/>
            <person name="Cho S.-J."/>
            <person name="Edsinger-Gonzales E."/>
            <person name="Havlak P."/>
            <person name="Kuo D.-H."/>
            <person name="Larsson T."/>
            <person name="Lv J."/>
            <person name="Arendt D."/>
            <person name="Savage R."/>
            <person name="Osoegawa K."/>
            <person name="de Jong P."/>
            <person name="Lindberg D.R."/>
            <person name="Seaver E.C."/>
            <person name="Weisblat D.A."/>
            <person name="Putnam N.H."/>
            <person name="Grigoriev I.V."/>
            <person name="Rokhsar D.S."/>
        </authorList>
    </citation>
    <scope>NUCLEOTIDE SEQUENCE</scope>
</reference>
<proteinExistence type="predicted"/>
<dbReference type="PANTHER" id="PTHR24394">
    <property type="entry name" value="ZINC FINGER PROTEIN"/>
    <property type="match status" value="1"/>
</dbReference>
<dbReference type="FunFam" id="3.30.160.60:FF:001732">
    <property type="entry name" value="Zgc:162936"/>
    <property type="match status" value="1"/>
</dbReference>
<evidence type="ECO:0000256" key="4">
    <source>
        <dbReference type="ARBA" id="ARBA00022771"/>
    </source>
</evidence>
<keyword evidence="11" id="KW-1185">Reference proteome</keyword>
<dbReference type="CTD" id="20196898"/>
<dbReference type="GO" id="GO:0005634">
    <property type="term" value="C:nucleus"/>
    <property type="evidence" value="ECO:0007669"/>
    <property type="project" value="UniProtKB-SubCell"/>
</dbReference>
<dbReference type="GO" id="GO:0045893">
    <property type="term" value="P:positive regulation of DNA-templated transcription"/>
    <property type="evidence" value="ECO:0007669"/>
    <property type="project" value="UniProtKB-ARBA"/>
</dbReference>
<dbReference type="InParanoid" id="T1EJZ8"/>
<evidence type="ECO:0000256" key="7">
    <source>
        <dbReference type="PROSITE-ProRule" id="PRU00042"/>
    </source>
</evidence>
<keyword evidence="3" id="KW-0677">Repeat</keyword>
<dbReference type="SUPFAM" id="SSF57667">
    <property type="entry name" value="beta-beta-alpha zinc fingers"/>
    <property type="match status" value="1"/>
</dbReference>
<evidence type="ECO:0000256" key="3">
    <source>
        <dbReference type="ARBA" id="ARBA00022737"/>
    </source>
</evidence>
<dbReference type="GO" id="GO:0005694">
    <property type="term" value="C:chromosome"/>
    <property type="evidence" value="ECO:0007669"/>
    <property type="project" value="UniProtKB-ARBA"/>
</dbReference>
<protein>
    <recommendedName>
        <fullName evidence="8">C2H2-type domain-containing protein</fullName>
    </recommendedName>
</protein>
<evidence type="ECO:0000256" key="5">
    <source>
        <dbReference type="ARBA" id="ARBA00022833"/>
    </source>
</evidence>
<reference evidence="9 11" key="2">
    <citation type="journal article" date="2013" name="Nature">
        <title>Insights into bilaterian evolution from three spiralian genomes.</title>
        <authorList>
            <person name="Simakov O."/>
            <person name="Marletaz F."/>
            <person name="Cho S.J."/>
            <person name="Edsinger-Gonzales E."/>
            <person name="Havlak P."/>
            <person name="Hellsten U."/>
            <person name="Kuo D.H."/>
            <person name="Larsson T."/>
            <person name="Lv J."/>
            <person name="Arendt D."/>
            <person name="Savage R."/>
            <person name="Osoegawa K."/>
            <person name="de Jong P."/>
            <person name="Grimwood J."/>
            <person name="Chapman J.A."/>
            <person name="Shapiro H."/>
            <person name="Aerts A."/>
            <person name="Otillar R.P."/>
            <person name="Terry A.Y."/>
            <person name="Boore J.L."/>
            <person name="Grigoriev I.V."/>
            <person name="Lindberg D.R."/>
            <person name="Seaver E.C."/>
            <person name="Weisblat D.A."/>
            <person name="Putnam N.H."/>
            <person name="Rokhsar D.S."/>
        </authorList>
    </citation>
    <scope>NUCLEOTIDE SEQUENCE</scope>
</reference>
<keyword evidence="6" id="KW-0539">Nucleus</keyword>
<name>T1EJZ8_HELRO</name>
<dbReference type="PROSITE" id="PS50157">
    <property type="entry name" value="ZINC_FINGER_C2H2_2"/>
    <property type="match status" value="2"/>
</dbReference>
<dbReference type="eggNOG" id="KOG1721">
    <property type="taxonomic scope" value="Eukaryota"/>
</dbReference>
<sequence length="63" mass="7482">KTHCGQMHQRVPCPYCGCTYTQKASMERHQRQHTGERPYVCPLCPRAYTRKENLHMHMSRSHP</sequence>
<evidence type="ECO:0000259" key="8">
    <source>
        <dbReference type="PROSITE" id="PS50157"/>
    </source>
</evidence>